<dbReference type="SUPFAM" id="SSF46565">
    <property type="entry name" value="Chaperone J-domain"/>
    <property type="match status" value="1"/>
</dbReference>
<protein>
    <recommendedName>
        <fullName evidence="7">J domain-containing protein</fullName>
    </recommendedName>
</protein>
<dbReference type="AlphaFoldDB" id="A0A7S1SVE1"/>
<feature type="compositionally biased region" description="Basic and acidic residues" evidence="6">
    <location>
        <begin position="44"/>
        <end position="72"/>
    </location>
</feature>
<evidence type="ECO:0000313" key="8">
    <source>
        <dbReference type="EMBL" id="CAD9209396.1"/>
    </source>
</evidence>
<feature type="compositionally biased region" description="Basic and acidic residues" evidence="6">
    <location>
        <begin position="1"/>
        <end position="37"/>
    </location>
</feature>
<evidence type="ECO:0000256" key="3">
    <source>
        <dbReference type="ARBA" id="ARBA00022737"/>
    </source>
</evidence>
<dbReference type="CDD" id="cd06257">
    <property type="entry name" value="DnaJ"/>
    <property type="match status" value="1"/>
</dbReference>
<gene>
    <name evidence="8" type="ORF">TCHU04912_LOCUS11635</name>
</gene>
<keyword evidence="2" id="KW-0597">Phosphoprotein</keyword>
<dbReference type="InterPro" id="IPR036869">
    <property type="entry name" value="J_dom_sf"/>
</dbReference>
<evidence type="ECO:0000256" key="4">
    <source>
        <dbReference type="ARBA" id="ARBA00023043"/>
    </source>
</evidence>
<proteinExistence type="predicted"/>
<evidence type="ECO:0000256" key="2">
    <source>
        <dbReference type="ARBA" id="ARBA00022553"/>
    </source>
</evidence>
<dbReference type="PANTHER" id="PTHR15263">
    <property type="entry name" value="I-KAPPA-B-LIKE PROTEIN IKBL"/>
    <property type="match status" value="1"/>
</dbReference>
<feature type="domain" description="J" evidence="7">
    <location>
        <begin position="132"/>
        <end position="203"/>
    </location>
</feature>
<dbReference type="PANTHER" id="PTHR15263:SF1">
    <property type="entry name" value="NF-KAPPA-B INHIBITOR-LIKE PROTEIN 1"/>
    <property type="match status" value="1"/>
</dbReference>
<dbReference type="PROSITE" id="PS50076">
    <property type="entry name" value="DNAJ_2"/>
    <property type="match status" value="1"/>
</dbReference>
<dbReference type="Gene3D" id="1.10.287.110">
    <property type="entry name" value="DnaJ domain"/>
    <property type="match status" value="1"/>
</dbReference>
<sequence>MEDTSRKEAQAKRMSELEERIRMADRRQRCEQEESWRNDQGATSRHDYKQAQEKERLRQHAAAEARRAREAEANGARQRPQGVKQASREQSSTVKSAMKRHEVDWERFEMSTPTIIGMGKIPWPPSGEDLLRSAVAMALADSATQKEEEAIKAQYKRLAMRWHPDKFLARFGSGLQDHEREAVLERVKEVQQNINRTYDILTK</sequence>
<evidence type="ECO:0000259" key="7">
    <source>
        <dbReference type="PROSITE" id="PS50076"/>
    </source>
</evidence>
<organism evidence="8">
    <name type="scientific">Tetraselmis chuii</name>
    <dbReference type="NCBI Taxonomy" id="63592"/>
    <lineage>
        <taxon>Eukaryota</taxon>
        <taxon>Viridiplantae</taxon>
        <taxon>Chlorophyta</taxon>
        <taxon>core chlorophytes</taxon>
        <taxon>Chlorodendrophyceae</taxon>
        <taxon>Chlorodendrales</taxon>
        <taxon>Chlorodendraceae</taxon>
        <taxon>Tetraselmis</taxon>
    </lineage>
</organism>
<accession>A0A7S1SVE1</accession>
<evidence type="ECO:0000256" key="1">
    <source>
        <dbReference type="ARBA" id="ARBA00004123"/>
    </source>
</evidence>
<keyword evidence="5" id="KW-0539">Nucleus</keyword>
<dbReference type="InterPro" id="IPR001623">
    <property type="entry name" value="DnaJ_domain"/>
</dbReference>
<dbReference type="InterPro" id="IPR038753">
    <property type="entry name" value="NFKBIL1"/>
</dbReference>
<comment type="subcellular location">
    <subcellularLocation>
        <location evidence="1">Nucleus</location>
    </subcellularLocation>
</comment>
<feature type="region of interest" description="Disordered" evidence="6">
    <location>
        <begin position="1"/>
        <end position="100"/>
    </location>
</feature>
<reference evidence="8" key="1">
    <citation type="submission" date="2021-01" db="EMBL/GenBank/DDBJ databases">
        <authorList>
            <person name="Corre E."/>
            <person name="Pelletier E."/>
            <person name="Niang G."/>
            <person name="Scheremetjew M."/>
            <person name="Finn R."/>
            <person name="Kale V."/>
            <person name="Holt S."/>
            <person name="Cochrane G."/>
            <person name="Meng A."/>
            <person name="Brown T."/>
            <person name="Cohen L."/>
        </authorList>
    </citation>
    <scope>NUCLEOTIDE SEQUENCE</scope>
    <source>
        <strain evidence="8">PLY429</strain>
    </source>
</reference>
<dbReference type="EMBL" id="HBGG01022430">
    <property type="protein sequence ID" value="CAD9209396.1"/>
    <property type="molecule type" value="Transcribed_RNA"/>
</dbReference>
<dbReference type="GO" id="GO:0005634">
    <property type="term" value="C:nucleus"/>
    <property type="evidence" value="ECO:0007669"/>
    <property type="project" value="UniProtKB-SubCell"/>
</dbReference>
<name>A0A7S1SVE1_9CHLO</name>
<evidence type="ECO:0000256" key="6">
    <source>
        <dbReference type="SAM" id="MobiDB-lite"/>
    </source>
</evidence>
<dbReference type="GO" id="GO:0043124">
    <property type="term" value="P:negative regulation of canonical NF-kappaB signal transduction"/>
    <property type="evidence" value="ECO:0007669"/>
    <property type="project" value="InterPro"/>
</dbReference>
<evidence type="ECO:0000256" key="5">
    <source>
        <dbReference type="ARBA" id="ARBA00023242"/>
    </source>
</evidence>
<keyword evidence="3" id="KW-0677">Repeat</keyword>
<keyword evidence="4" id="KW-0040">ANK repeat</keyword>